<reference evidence="1 2" key="1">
    <citation type="journal article" date="2018" name="Front. Plant Sci.">
        <title>Red Clover (Trifolium pratense) and Zigzag Clover (T. medium) - A Picture of Genomic Similarities and Differences.</title>
        <authorList>
            <person name="Dluhosova J."/>
            <person name="Istvanek J."/>
            <person name="Nedelnik J."/>
            <person name="Repkova J."/>
        </authorList>
    </citation>
    <scope>NUCLEOTIDE SEQUENCE [LARGE SCALE GENOMIC DNA]</scope>
    <source>
        <strain evidence="2">cv. 10/8</strain>
        <tissue evidence="1">Leaf</tissue>
    </source>
</reference>
<keyword evidence="2" id="KW-1185">Reference proteome</keyword>
<feature type="non-terminal residue" evidence="1">
    <location>
        <position position="75"/>
    </location>
</feature>
<comment type="caution">
    <text evidence="1">The sequence shown here is derived from an EMBL/GenBank/DDBJ whole genome shotgun (WGS) entry which is preliminary data.</text>
</comment>
<evidence type="ECO:0000313" key="1">
    <source>
        <dbReference type="EMBL" id="MCI56089.1"/>
    </source>
</evidence>
<evidence type="ECO:0000313" key="2">
    <source>
        <dbReference type="Proteomes" id="UP000265520"/>
    </source>
</evidence>
<dbReference type="AlphaFoldDB" id="A0A392T4V4"/>
<dbReference type="Proteomes" id="UP000265520">
    <property type="component" value="Unassembled WGS sequence"/>
</dbReference>
<protein>
    <submittedName>
        <fullName evidence="1">Uncharacterized protein</fullName>
    </submittedName>
</protein>
<dbReference type="EMBL" id="LXQA010506878">
    <property type="protein sequence ID" value="MCI56089.1"/>
    <property type="molecule type" value="Genomic_DNA"/>
</dbReference>
<sequence length="75" mass="8281">MNETDDDNDVFAAAAAEDLHPIHYTDVFVAVGFAAADDFLPTHYREVFVVASAAEDLHPIHYRSLDLATVVAFCR</sequence>
<organism evidence="1 2">
    <name type="scientific">Trifolium medium</name>
    <dbReference type="NCBI Taxonomy" id="97028"/>
    <lineage>
        <taxon>Eukaryota</taxon>
        <taxon>Viridiplantae</taxon>
        <taxon>Streptophyta</taxon>
        <taxon>Embryophyta</taxon>
        <taxon>Tracheophyta</taxon>
        <taxon>Spermatophyta</taxon>
        <taxon>Magnoliopsida</taxon>
        <taxon>eudicotyledons</taxon>
        <taxon>Gunneridae</taxon>
        <taxon>Pentapetalae</taxon>
        <taxon>rosids</taxon>
        <taxon>fabids</taxon>
        <taxon>Fabales</taxon>
        <taxon>Fabaceae</taxon>
        <taxon>Papilionoideae</taxon>
        <taxon>50 kb inversion clade</taxon>
        <taxon>NPAAA clade</taxon>
        <taxon>Hologalegina</taxon>
        <taxon>IRL clade</taxon>
        <taxon>Trifolieae</taxon>
        <taxon>Trifolium</taxon>
    </lineage>
</organism>
<accession>A0A392T4V4</accession>
<name>A0A392T4V4_9FABA</name>
<proteinExistence type="predicted"/>